<protein>
    <submittedName>
        <fullName evidence="1">Uncharacterized protein</fullName>
    </submittedName>
</protein>
<dbReference type="EMBL" id="CP000382">
    <property type="protein sequence ID" value="ABK60725.1"/>
    <property type="molecule type" value="Genomic_DNA"/>
</dbReference>
<evidence type="ECO:0000313" key="2">
    <source>
        <dbReference type="Proteomes" id="UP000008220"/>
    </source>
</evidence>
<gene>
    <name evidence="1" type="ordered locus">NT01CX_0117</name>
</gene>
<name>A0Q1X4_CLONN</name>
<evidence type="ECO:0000313" key="1">
    <source>
        <dbReference type="EMBL" id="ABK60725.1"/>
    </source>
</evidence>
<dbReference type="KEGG" id="cno:NT01CX_0117"/>
<keyword evidence="2" id="KW-1185">Reference proteome</keyword>
<proteinExistence type="predicted"/>
<dbReference type="AlphaFoldDB" id="A0Q1X4"/>
<organism evidence="1 2">
    <name type="scientific">Clostridium novyi (strain NT)</name>
    <dbReference type="NCBI Taxonomy" id="386415"/>
    <lineage>
        <taxon>Bacteria</taxon>
        <taxon>Bacillati</taxon>
        <taxon>Bacillota</taxon>
        <taxon>Clostridia</taxon>
        <taxon>Eubacteriales</taxon>
        <taxon>Clostridiaceae</taxon>
        <taxon>Clostridium</taxon>
    </lineage>
</organism>
<reference evidence="1 2" key="1">
    <citation type="journal article" date="2006" name="Nat. Biotechnol.">
        <title>The genome and transcriptomes of the anti-tumor agent Clostridium novyi-NT.</title>
        <authorList>
            <person name="Bettegowda C."/>
            <person name="Huang X."/>
            <person name="Lin J."/>
            <person name="Cheong I."/>
            <person name="Kohli M."/>
            <person name="Szabo S.A."/>
            <person name="Zhang X."/>
            <person name="Diaz L.A. Jr."/>
            <person name="Velculescu V.E."/>
            <person name="Parmigiani G."/>
            <person name="Kinzler K.W."/>
            <person name="Vogelstein B."/>
            <person name="Zhou S."/>
        </authorList>
    </citation>
    <scope>NUCLEOTIDE SEQUENCE [LARGE SCALE GENOMIC DNA]</scope>
    <source>
        <strain evidence="1 2">NT</strain>
    </source>
</reference>
<accession>A0Q1X4</accession>
<dbReference type="Proteomes" id="UP000008220">
    <property type="component" value="Chromosome"/>
</dbReference>
<dbReference type="HOGENOM" id="CLU_3326589_0_0_9"/>
<sequence length="38" mass="4676">MQVEGDKAILANYRRWKVHDKKGLSHYWDEIKIIEEYI</sequence>